<dbReference type="Proteomes" id="UP000009168">
    <property type="component" value="Unassembled WGS sequence"/>
</dbReference>
<dbReference type="AlphaFoldDB" id="I7LUH5"/>
<dbReference type="InParanoid" id="I7LUH5"/>
<dbReference type="RefSeq" id="XP_001014029.2">
    <property type="nucleotide sequence ID" value="XM_001014029.2"/>
</dbReference>
<evidence type="ECO:0000313" key="2">
    <source>
        <dbReference type="EMBL" id="EAR93784.2"/>
    </source>
</evidence>
<keyword evidence="3" id="KW-1185">Reference proteome</keyword>
<dbReference type="GeneID" id="7839366"/>
<dbReference type="KEGG" id="tet:TTHERM_00399570"/>
<feature type="region of interest" description="Disordered" evidence="1">
    <location>
        <begin position="95"/>
        <end position="122"/>
    </location>
</feature>
<evidence type="ECO:0000256" key="1">
    <source>
        <dbReference type="SAM" id="MobiDB-lite"/>
    </source>
</evidence>
<reference evidence="3" key="1">
    <citation type="journal article" date="2006" name="PLoS Biol.">
        <title>Macronuclear genome sequence of the ciliate Tetrahymena thermophila, a model eukaryote.</title>
        <authorList>
            <person name="Eisen J.A."/>
            <person name="Coyne R.S."/>
            <person name="Wu M."/>
            <person name="Wu D."/>
            <person name="Thiagarajan M."/>
            <person name="Wortman J.R."/>
            <person name="Badger J.H."/>
            <person name="Ren Q."/>
            <person name="Amedeo P."/>
            <person name="Jones K.M."/>
            <person name="Tallon L.J."/>
            <person name="Delcher A.L."/>
            <person name="Salzberg S.L."/>
            <person name="Silva J.C."/>
            <person name="Haas B.J."/>
            <person name="Majoros W.H."/>
            <person name="Farzad M."/>
            <person name="Carlton J.M."/>
            <person name="Smith R.K. Jr."/>
            <person name="Garg J."/>
            <person name="Pearlman R.E."/>
            <person name="Karrer K.M."/>
            <person name="Sun L."/>
            <person name="Manning G."/>
            <person name="Elde N.C."/>
            <person name="Turkewitz A.P."/>
            <person name="Asai D.J."/>
            <person name="Wilkes D.E."/>
            <person name="Wang Y."/>
            <person name="Cai H."/>
            <person name="Collins K."/>
            <person name="Stewart B.A."/>
            <person name="Lee S.R."/>
            <person name="Wilamowska K."/>
            <person name="Weinberg Z."/>
            <person name="Ruzzo W.L."/>
            <person name="Wloga D."/>
            <person name="Gaertig J."/>
            <person name="Frankel J."/>
            <person name="Tsao C.-C."/>
            <person name="Gorovsky M.A."/>
            <person name="Keeling P.J."/>
            <person name="Waller R.F."/>
            <person name="Patron N.J."/>
            <person name="Cherry J.M."/>
            <person name="Stover N.A."/>
            <person name="Krieger C.J."/>
            <person name="del Toro C."/>
            <person name="Ryder H.F."/>
            <person name="Williamson S.C."/>
            <person name="Barbeau R.A."/>
            <person name="Hamilton E.P."/>
            <person name="Orias E."/>
        </authorList>
    </citation>
    <scope>NUCLEOTIDE SEQUENCE [LARGE SCALE GENOMIC DNA]</scope>
    <source>
        <strain evidence="3">SB210</strain>
    </source>
</reference>
<proteinExistence type="predicted"/>
<sequence>MIQLVLQLNLIKLNRRSSHSFSRSRSSSSHSSGSNYYLNKNFQLSKHFSQFNCSIFICSLELREEKIEAEAKVEEGLQEAAKVVVEKIVERGMEKTNSSYRRRKISESQRKKSTKNDRNPKKAALVKIRNQKIKKERILVYLLKNKPAREQQKLHLFIKKIITESINQFYKNLIKKIKIFKIKKALKWGERIYLEQSQQQQEEK</sequence>
<organism evidence="2 3">
    <name type="scientific">Tetrahymena thermophila (strain SB210)</name>
    <dbReference type="NCBI Taxonomy" id="312017"/>
    <lineage>
        <taxon>Eukaryota</taxon>
        <taxon>Sar</taxon>
        <taxon>Alveolata</taxon>
        <taxon>Ciliophora</taxon>
        <taxon>Intramacronucleata</taxon>
        <taxon>Oligohymenophorea</taxon>
        <taxon>Hymenostomatida</taxon>
        <taxon>Tetrahymenina</taxon>
        <taxon>Tetrahymenidae</taxon>
        <taxon>Tetrahymena</taxon>
    </lineage>
</organism>
<gene>
    <name evidence="2" type="ORF">TTHERM_00399570</name>
</gene>
<evidence type="ECO:0000313" key="3">
    <source>
        <dbReference type="Proteomes" id="UP000009168"/>
    </source>
</evidence>
<protein>
    <submittedName>
        <fullName evidence="2">Uncharacterized protein</fullName>
    </submittedName>
</protein>
<dbReference type="EMBL" id="GG662719">
    <property type="protein sequence ID" value="EAR93784.2"/>
    <property type="molecule type" value="Genomic_DNA"/>
</dbReference>
<name>I7LUH5_TETTS</name>
<feature type="compositionally biased region" description="Basic and acidic residues" evidence="1">
    <location>
        <begin position="105"/>
        <end position="120"/>
    </location>
</feature>
<accession>I7LUH5</accession>